<organism evidence="2 3">
    <name type="scientific">Angomonas deanei</name>
    <dbReference type="NCBI Taxonomy" id="59799"/>
    <lineage>
        <taxon>Eukaryota</taxon>
        <taxon>Discoba</taxon>
        <taxon>Euglenozoa</taxon>
        <taxon>Kinetoplastea</taxon>
        <taxon>Metakinetoplastina</taxon>
        <taxon>Trypanosomatida</taxon>
        <taxon>Trypanosomatidae</taxon>
        <taxon>Strigomonadinae</taxon>
        <taxon>Angomonas</taxon>
    </lineage>
</organism>
<feature type="region of interest" description="Disordered" evidence="1">
    <location>
        <begin position="52"/>
        <end position="80"/>
    </location>
</feature>
<dbReference type="Proteomes" id="UP000515908">
    <property type="component" value="Chromosome 07"/>
</dbReference>
<keyword evidence="3" id="KW-1185">Reference proteome</keyword>
<dbReference type="EMBL" id="LR877151">
    <property type="protein sequence ID" value="CAD2216625.1"/>
    <property type="molecule type" value="Genomic_DNA"/>
</dbReference>
<sequence length="586" mass="66759">MNGNLGVRRWCGAARQRRQWSVLAPPPGASCASRRPLFLKVWIERRHVKKTIKRSSGESKRSHKKKTTNPAAAPSGVSRPSRRGREVFEVNLSALLEEEAVSRHLLSSLLIVEQSSLLEYLFLIMNEDVERYNITWLAEQQAVSAAHEHVFTFVKNIEKYPNYHEGFVCDMCDYDFLPTGKNKTTLHFYHCLCGRDFCEFCYPEYKKKCTCTCCKKVHPNSVALRDHLVKMKNVKQTIRKAVDPKGRSSIQSPSLSPRASVKPSPSPSPPRKSDKHKTTAAAATKKAKTKATRQSPPAKSASPLKSPLKRGDPKRSHKKRPPITTVVEKDEDEDLLLPNTSHMSIAAMVQTSNKRTPRGDSGRLKTVEKVAEGPWRPLAKLKSERESTKQLNQPTPQEREALLHGEWIRHFYYYPPDDTEFYALVYHAQPGRTGSVFLSTDYTIHSSILSPLERQLFIVEETDVNEGNDITRVYSLAQARANRDVNVLFQDMQAIATHDTNMLKQHRAPVRMAVYQTARSAYSCNGDPYLYIRWFRSNADGSLFIFLLSNGAVQAFVGGEYEIRWFDEHRKFIIRPNGICEKNRRS</sequence>
<dbReference type="AlphaFoldDB" id="A0A7G2CB01"/>
<dbReference type="VEuPathDB" id="TriTrypDB:ADEAN_000408700"/>
<gene>
    <name evidence="2" type="ORF">ADEAN_000408700</name>
</gene>
<feature type="compositionally biased region" description="Low complexity" evidence="1">
    <location>
        <begin position="295"/>
        <end position="306"/>
    </location>
</feature>
<accession>A0A7G2CB01</accession>
<proteinExistence type="predicted"/>
<name>A0A7G2CB01_9TRYP</name>
<feature type="compositionally biased region" description="Low complexity" evidence="1">
    <location>
        <begin position="70"/>
        <end position="79"/>
    </location>
</feature>
<reference evidence="2 3" key="1">
    <citation type="submission" date="2020-08" db="EMBL/GenBank/DDBJ databases">
        <authorList>
            <person name="Newling K."/>
            <person name="Davey J."/>
            <person name="Forrester S."/>
        </authorList>
    </citation>
    <scope>NUCLEOTIDE SEQUENCE [LARGE SCALE GENOMIC DNA]</scope>
    <source>
        <strain evidence="3">Crithidia deanei Carvalho (ATCC PRA-265)</strain>
    </source>
</reference>
<evidence type="ECO:0000313" key="3">
    <source>
        <dbReference type="Proteomes" id="UP000515908"/>
    </source>
</evidence>
<evidence type="ECO:0000313" key="2">
    <source>
        <dbReference type="EMBL" id="CAD2216625.1"/>
    </source>
</evidence>
<protein>
    <submittedName>
        <fullName evidence="2">Uncharacterized protein</fullName>
    </submittedName>
</protein>
<evidence type="ECO:0000256" key="1">
    <source>
        <dbReference type="SAM" id="MobiDB-lite"/>
    </source>
</evidence>
<dbReference type="OrthoDB" id="10252171at2759"/>
<feature type="region of interest" description="Disordered" evidence="1">
    <location>
        <begin position="237"/>
        <end position="339"/>
    </location>
</feature>